<dbReference type="EMBL" id="CP010836">
    <property type="protein sequence ID" value="AJP72530.1"/>
    <property type="molecule type" value="Genomic_DNA"/>
</dbReference>
<accession>A0A7U4LFK4</accession>
<dbReference type="Proteomes" id="UP000032300">
    <property type="component" value="Chromosome"/>
</dbReference>
<protein>
    <recommendedName>
        <fullName evidence="4">DoxX family protein</fullName>
    </recommendedName>
</protein>
<dbReference type="AlphaFoldDB" id="A0A7U4LFK4"/>
<evidence type="ECO:0000313" key="3">
    <source>
        <dbReference type="Proteomes" id="UP000032300"/>
    </source>
</evidence>
<name>A0A7U4LFK4_9SPHN</name>
<keyword evidence="1" id="KW-0812">Transmembrane</keyword>
<evidence type="ECO:0008006" key="4">
    <source>
        <dbReference type="Google" id="ProtNLM"/>
    </source>
</evidence>
<keyword evidence="1" id="KW-0472">Membrane</keyword>
<feature type="transmembrane region" description="Helical" evidence="1">
    <location>
        <begin position="12"/>
        <end position="33"/>
    </location>
</feature>
<dbReference type="RefSeq" id="WP_044332763.1">
    <property type="nucleotide sequence ID" value="NZ_CP010836.1"/>
</dbReference>
<evidence type="ECO:0000256" key="1">
    <source>
        <dbReference type="SAM" id="Phobius"/>
    </source>
</evidence>
<keyword evidence="1" id="KW-1133">Transmembrane helix</keyword>
<reference evidence="2 3" key="1">
    <citation type="journal article" date="2015" name="Int. J. Syst. Evol. Microbiol.">
        <title>Sphingomonas hengshuiensis sp. nov., isolated from lake wetland.</title>
        <authorList>
            <person name="Wei S."/>
            <person name="Wang T."/>
            <person name="Liu H."/>
            <person name="Zhang C."/>
            <person name="Guo J."/>
            <person name="Wang Q."/>
            <person name="Liang K."/>
            <person name="Zhang Z."/>
        </authorList>
    </citation>
    <scope>NUCLEOTIDE SEQUENCE [LARGE SCALE GENOMIC DNA]</scope>
    <source>
        <strain evidence="2 3">WHSC-8</strain>
    </source>
</reference>
<dbReference type="KEGG" id="sphi:TS85_13220"/>
<evidence type="ECO:0000313" key="2">
    <source>
        <dbReference type="EMBL" id="AJP72530.1"/>
    </source>
</evidence>
<sequence>MPPPENGKTGERLRAFTGFAYGCQFLYGGWFLFHGLNYWFEFYPDRSIQPGPGLVPAIAAAGLMAVVKALEVGIGVALLANRFAALAVVAAWPITLMIAFVTASHGKPFGVGVAVIIIALNAIMSLGYLERYRPMLAVHANARLPVPSHALAAIAGFAAAIAITYLSLALRR</sequence>
<gene>
    <name evidence="2" type="ORF">TS85_13220</name>
</gene>
<feature type="transmembrane region" description="Helical" evidence="1">
    <location>
        <begin position="150"/>
        <end position="170"/>
    </location>
</feature>
<reference evidence="2 3" key="2">
    <citation type="submission" date="2015-02" db="EMBL/GenBank/DDBJ databases">
        <title>The complete genome of Sphingomonas hengshuiensis sp. WHSC-8 isolated from soil of Hengshui Lake.</title>
        <authorList>
            <person name="Wei S."/>
            <person name="Guo J."/>
            <person name="Su C."/>
            <person name="Wu R."/>
            <person name="Zhang Z."/>
            <person name="Liang K."/>
            <person name="Li H."/>
            <person name="Wang T."/>
            <person name="Liu H."/>
            <person name="Zhang C."/>
            <person name="Li Z."/>
            <person name="Wang Q."/>
            <person name="Meng J."/>
        </authorList>
    </citation>
    <scope>NUCLEOTIDE SEQUENCE [LARGE SCALE GENOMIC DNA]</scope>
    <source>
        <strain evidence="2 3">WHSC-8</strain>
    </source>
</reference>
<dbReference type="OrthoDB" id="7471552at2"/>
<feature type="transmembrane region" description="Helical" evidence="1">
    <location>
        <begin position="83"/>
        <end position="103"/>
    </location>
</feature>
<feature type="transmembrane region" description="Helical" evidence="1">
    <location>
        <begin position="53"/>
        <end position="71"/>
    </location>
</feature>
<keyword evidence="3" id="KW-1185">Reference proteome</keyword>
<proteinExistence type="predicted"/>
<organism evidence="2 3">
    <name type="scientific">Sphingomonas hengshuiensis</name>
    <dbReference type="NCBI Taxonomy" id="1609977"/>
    <lineage>
        <taxon>Bacteria</taxon>
        <taxon>Pseudomonadati</taxon>
        <taxon>Pseudomonadota</taxon>
        <taxon>Alphaproteobacteria</taxon>
        <taxon>Sphingomonadales</taxon>
        <taxon>Sphingomonadaceae</taxon>
        <taxon>Sphingomonas</taxon>
    </lineage>
</organism>
<feature type="transmembrane region" description="Helical" evidence="1">
    <location>
        <begin position="109"/>
        <end position="129"/>
    </location>
</feature>